<evidence type="ECO:0000256" key="1">
    <source>
        <dbReference type="SAM" id="MobiDB-lite"/>
    </source>
</evidence>
<sequence length="129" mass="14152">MTKKTSRQIALERRIAMSDGGKKSLANSSTKQDRVRSASDARLSPAVVVKKSSIVSKNNNPVKKRHIPQKNSTLTSRQLVLQRRKALSTHGKPAMNSSDRTRSESVSKKNNVTSVNLVDSQAETPAKVE</sequence>
<feature type="compositionally biased region" description="Polar residues" evidence="1">
    <location>
        <begin position="108"/>
        <end position="123"/>
    </location>
</feature>
<accession>A0A382SBN1</accession>
<feature type="compositionally biased region" description="Low complexity" evidence="1">
    <location>
        <begin position="47"/>
        <end position="61"/>
    </location>
</feature>
<feature type="compositionally biased region" description="Basic and acidic residues" evidence="1">
    <location>
        <begin position="10"/>
        <end position="22"/>
    </location>
</feature>
<protein>
    <submittedName>
        <fullName evidence="2">Uncharacterized protein</fullName>
    </submittedName>
</protein>
<dbReference type="AlphaFoldDB" id="A0A382SBN1"/>
<reference evidence="2" key="1">
    <citation type="submission" date="2018-05" db="EMBL/GenBank/DDBJ databases">
        <authorList>
            <person name="Lanie J.A."/>
            <person name="Ng W.-L."/>
            <person name="Kazmierczak K.M."/>
            <person name="Andrzejewski T.M."/>
            <person name="Davidsen T.M."/>
            <person name="Wayne K.J."/>
            <person name="Tettelin H."/>
            <person name="Glass J.I."/>
            <person name="Rusch D."/>
            <person name="Podicherti R."/>
            <person name="Tsui H.-C.T."/>
            <person name="Winkler M.E."/>
        </authorList>
    </citation>
    <scope>NUCLEOTIDE SEQUENCE</scope>
</reference>
<dbReference type="EMBL" id="UINC01127438">
    <property type="protein sequence ID" value="SVD06558.1"/>
    <property type="molecule type" value="Genomic_DNA"/>
</dbReference>
<name>A0A382SBN1_9ZZZZ</name>
<evidence type="ECO:0000313" key="2">
    <source>
        <dbReference type="EMBL" id="SVD06558.1"/>
    </source>
</evidence>
<gene>
    <name evidence="2" type="ORF">METZ01_LOCUS359412</name>
</gene>
<organism evidence="2">
    <name type="scientific">marine metagenome</name>
    <dbReference type="NCBI Taxonomy" id="408172"/>
    <lineage>
        <taxon>unclassified sequences</taxon>
        <taxon>metagenomes</taxon>
        <taxon>ecological metagenomes</taxon>
    </lineage>
</organism>
<feature type="non-terminal residue" evidence="2">
    <location>
        <position position="129"/>
    </location>
</feature>
<proteinExistence type="predicted"/>
<feature type="compositionally biased region" description="Polar residues" evidence="1">
    <location>
        <begin position="69"/>
        <end position="79"/>
    </location>
</feature>
<feature type="region of interest" description="Disordered" evidence="1">
    <location>
        <begin position="1"/>
        <end position="129"/>
    </location>
</feature>